<dbReference type="Pfam" id="PF02080">
    <property type="entry name" value="TrkA_C"/>
    <property type="match status" value="1"/>
</dbReference>
<evidence type="ECO:0000313" key="10">
    <source>
        <dbReference type="Proteomes" id="UP000243589"/>
    </source>
</evidence>
<dbReference type="EMBL" id="LQQC01000010">
    <property type="protein sequence ID" value="KXZ57972.1"/>
    <property type="molecule type" value="Genomic_DNA"/>
</dbReference>
<dbReference type="SUPFAM" id="SSF51735">
    <property type="entry name" value="NAD(P)-binding Rossmann-fold domains"/>
    <property type="match status" value="1"/>
</dbReference>
<dbReference type="GO" id="GO:0015079">
    <property type="term" value="F:potassium ion transmembrane transporter activity"/>
    <property type="evidence" value="ECO:0007669"/>
    <property type="project" value="InterPro"/>
</dbReference>
<accession>A0A150H797</accession>
<keyword evidence="4" id="KW-0630">Potassium</keyword>
<dbReference type="Gene3D" id="3.40.50.720">
    <property type="entry name" value="NAD(P)-binding Rossmann-like Domain"/>
    <property type="match status" value="1"/>
</dbReference>
<evidence type="ECO:0000256" key="1">
    <source>
        <dbReference type="ARBA" id="ARBA00017378"/>
    </source>
</evidence>
<evidence type="ECO:0000259" key="7">
    <source>
        <dbReference type="PROSITE" id="PS51201"/>
    </source>
</evidence>
<dbReference type="InterPro" id="IPR006037">
    <property type="entry name" value="RCK_C"/>
</dbReference>
<dbReference type="SUPFAM" id="SSF116726">
    <property type="entry name" value="TrkA C-terminal domain-like"/>
    <property type="match status" value="1"/>
</dbReference>
<evidence type="ECO:0000256" key="3">
    <source>
        <dbReference type="ARBA" id="ARBA00022538"/>
    </source>
</evidence>
<sequence>MKVVIAGAGSVGNSVARELLENGHTVLLIDKDKDAIRRDLVPGAQWLLSDACEPDGLAEANLDYADVVVAATGDDKTNLVLSLLAKTEFGVPRTVSRVNNPRNEWLFDDSWGVDVAVSTPRLLTALVEEAVEVGGLVQLMNLQRGGTSLVEVTLHETAAITGQRVGDVSWPADTVLVALVRQGRAFAPDADDSLIAGDELYFLTLPELHSQLTAMTR</sequence>
<dbReference type="PROSITE" id="PS51201">
    <property type="entry name" value="RCK_N"/>
    <property type="match status" value="1"/>
</dbReference>
<proteinExistence type="predicted"/>
<feature type="domain" description="RCK N-terminal" evidence="7">
    <location>
        <begin position="1"/>
        <end position="117"/>
    </location>
</feature>
<name>A0A150H797_9MICO</name>
<evidence type="ECO:0000256" key="4">
    <source>
        <dbReference type="ARBA" id="ARBA00022958"/>
    </source>
</evidence>
<dbReference type="PRINTS" id="PR00335">
    <property type="entry name" value="KUPTAKETRKA"/>
</dbReference>
<evidence type="ECO:0000313" key="9">
    <source>
        <dbReference type="EMBL" id="KXZ57972.1"/>
    </source>
</evidence>
<protein>
    <recommendedName>
        <fullName evidence="1">Trk system potassium uptake protein TrkA</fullName>
    </recommendedName>
</protein>
<dbReference type="RefSeq" id="WP_061941239.1">
    <property type="nucleotide sequence ID" value="NZ_LPXW01000007.1"/>
</dbReference>
<dbReference type="Pfam" id="PF02254">
    <property type="entry name" value="TrkA_N"/>
    <property type="match status" value="1"/>
</dbReference>
<keyword evidence="6" id="KW-0406">Ion transport</keyword>
<dbReference type="PROSITE" id="PS51202">
    <property type="entry name" value="RCK_C"/>
    <property type="match status" value="1"/>
</dbReference>
<dbReference type="InterPro" id="IPR003148">
    <property type="entry name" value="RCK_N"/>
</dbReference>
<dbReference type="InterPro" id="IPR036721">
    <property type="entry name" value="RCK_C_sf"/>
</dbReference>
<feature type="domain" description="RCK C-terminal" evidence="8">
    <location>
        <begin position="137"/>
        <end position="217"/>
    </location>
</feature>
<dbReference type="InterPro" id="IPR006036">
    <property type="entry name" value="K_uptake_TrkA"/>
</dbReference>
<organism evidence="9 10">
    <name type="scientific">Brevibacterium ravenspurgense</name>
    <dbReference type="NCBI Taxonomy" id="479117"/>
    <lineage>
        <taxon>Bacteria</taxon>
        <taxon>Bacillati</taxon>
        <taxon>Actinomycetota</taxon>
        <taxon>Actinomycetes</taxon>
        <taxon>Micrococcales</taxon>
        <taxon>Brevibacteriaceae</taxon>
        <taxon>Brevibacterium</taxon>
    </lineage>
</organism>
<keyword evidence="10" id="KW-1185">Reference proteome</keyword>
<dbReference type="InterPro" id="IPR050721">
    <property type="entry name" value="Trk_Ktr_HKT_K-transport"/>
</dbReference>
<keyword evidence="3" id="KW-0633">Potassium transport</keyword>
<dbReference type="PANTHER" id="PTHR43833:SF5">
    <property type="entry name" value="TRK SYSTEM POTASSIUM UPTAKE PROTEIN TRKA"/>
    <property type="match status" value="1"/>
</dbReference>
<evidence type="ECO:0000256" key="6">
    <source>
        <dbReference type="ARBA" id="ARBA00023065"/>
    </source>
</evidence>
<evidence type="ECO:0000256" key="5">
    <source>
        <dbReference type="ARBA" id="ARBA00023027"/>
    </source>
</evidence>
<reference evidence="9 10" key="1">
    <citation type="submission" date="2016-01" db="EMBL/GenBank/DDBJ databases">
        <title>Use of Whole Genome Sequencing to ascertain that Brevibacterium massiliense (Roux, Raoult 2009) is a later heterotypic synonym of Brevibacterium ravenspurgense (Mages 2008).</title>
        <authorList>
            <person name="Bernier A.-M."/>
            <person name="Burdz T."/>
            <person name="Huynh C."/>
            <person name="Pachecho A.L."/>
            <person name="Wiebe D."/>
            <person name="Bonner C."/>
            <person name="Bernard K."/>
        </authorList>
    </citation>
    <scope>NUCLEOTIDE SEQUENCE [LARGE SCALE GENOMIC DNA]</scope>
    <source>
        <strain evidence="9 10">CCUG56047</strain>
    </source>
</reference>
<dbReference type="PATRIC" id="fig|479117.4.peg.1003"/>
<keyword evidence="2" id="KW-0813">Transport</keyword>
<dbReference type="PANTHER" id="PTHR43833">
    <property type="entry name" value="POTASSIUM CHANNEL PROTEIN 2-RELATED-RELATED"/>
    <property type="match status" value="1"/>
</dbReference>
<comment type="caution">
    <text evidence="9">The sequence shown here is derived from an EMBL/GenBank/DDBJ whole genome shotgun (WGS) entry which is preliminary data.</text>
</comment>
<dbReference type="Proteomes" id="UP000243589">
    <property type="component" value="Unassembled WGS sequence"/>
</dbReference>
<dbReference type="Gene3D" id="3.30.70.1450">
    <property type="entry name" value="Regulator of K+ conductance, C-terminal domain"/>
    <property type="match status" value="1"/>
</dbReference>
<evidence type="ECO:0000256" key="2">
    <source>
        <dbReference type="ARBA" id="ARBA00022448"/>
    </source>
</evidence>
<dbReference type="InterPro" id="IPR036291">
    <property type="entry name" value="NAD(P)-bd_dom_sf"/>
</dbReference>
<dbReference type="AlphaFoldDB" id="A0A150H797"/>
<gene>
    <name evidence="9" type="primary">trkA_1</name>
    <name evidence="9" type="ORF">Bravens_01004</name>
</gene>
<keyword evidence="5" id="KW-0520">NAD</keyword>
<evidence type="ECO:0000259" key="8">
    <source>
        <dbReference type="PROSITE" id="PS51202"/>
    </source>
</evidence>
<dbReference type="GO" id="GO:0005886">
    <property type="term" value="C:plasma membrane"/>
    <property type="evidence" value="ECO:0007669"/>
    <property type="project" value="InterPro"/>
</dbReference>